<evidence type="ECO:0000313" key="3">
    <source>
        <dbReference type="EMBL" id="KAK3244268.1"/>
    </source>
</evidence>
<evidence type="ECO:0000256" key="1">
    <source>
        <dbReference type="SAM" id="MobiDB-lite"/>
    </source>
</evidence>
<dbReference type="InterPro" id="IPR003124">
    <property type="entry name" value="WH2_dom"/>
</dbReference>
<organism evidence="3 4">
    <name type="scientific">Cymbomonas tetramitiformis</name>
    <dbReference type="NCBI Taxonomy" id="36881"/>
    <lineage>
        <taxon>Eukaryota</taxon>
        <taxon>Viridiplantae</taxon>
        <taxon>Chlorophyta</taxon>
        <taxon>Pyramimonadophyceae</taxon>
        <taxon>Pyramimonadales</taxon>
        <taxon>Pyramimonadaceae</taxon>
        <taxon>Cymbomonas</taxon>
    </lineage>
</organism>
<keyword evidence="4" id="KW-1185">Reference proteome</keyword>
<feature type="domain" description="WH2" evidence="2">
    <location>
        <begin position="311"/>
        <end position="328"/>
    </location>
</feature>
<comment type="caution">
    <text evidence="3">The sequence shown here is derived from an EMBL/GenBank/DDBJ whole genome shotgun (WGS) entry which is preliminary data.</text>
</comment>
<sequence length="372" mass="39563">MINDNFAAISLKPVASQADKSGPVIEADVKVGTVDRSAHLQAIQGDAALKTTGVTNDRSEPVIEPGVTVKPNKRNSLLGEVRTAGARRSSIDTIKHDFDTISLKPVTDLSDKGAPMIDPDVKIATVDRTAHLEGIAKGAELKPASETNDRSEPKLLPGLTVQPSKRGDVLNDVRVAGARRSSIDTIKHDFDTIALKPVTDVSDKGAPMIDPTVKIATIDRAAHLDGIAKGAELKPAPEVKDRSEPVIEADVKLQPSTRGTLFNDVRVAGARRSSIDTIKHDFDTISLKPVTDVSDKGAPMIDPTVKIATIDRAAHLDGIAKGAELKPASETNDRSEPVIEAEVKVQPNRRPSVLEDVKAAAVRRASFTAESA</sequence>
<accession>A0AAE0EXM2</accession>
<protein>
    <recommendedName>
        <fullName evidence="2">WH2 domain-containing protein</fullName>
    </recommendedName>
</protein>
<name>A0AAE0EXM2_9CHLO</name>
<evidence type="ECO:0000259" key="2">
    <source>
        <dbReference type="SMART" id="SM00246"/>
    </source>
</evidence>
<feature type="region of interest" description="Disordered" evidence="1">
    <location>
        <begin position="143"/>
        <end position="163"/>
    </location>
</feature>
<dbReference type="GO" id="GO:0003779">
    <property type="term" value="F:actin binding"/>
    <property type="evidence" value="ECO:0007669"/>
    <property type="project" value="InterPro"/>
</dbReference>
<feature type="domain" description="WH2" evidence="2">
    <location>
        <begin position="35"/>
        <end position="52"/>
    </location>
</feature>
<evidence type="ECO:0000313" key="4">
    <source>
        <dbReference type="Proteomes" id="UP001190700"/>
    </source>
</evidence>
<feature type="domain" description="WH2" evidence="2">
    <location>
        <begin position="219"/>
        <end position="236"/>
    </location>
</feature>
<dbReference type="EMBL" id="LGRX02032016">
    <property type="protein sequence ID" value="KAK3244268.1"/>
    <property type="molecule type" value="Genomic_DNA"/>
</dbReference>
<reference evidence="3 4" key="1">
    <citation type="journal article" date="2015" name="Genome Biol. Evol.">
        <title>Comparative Genomics of a Bacterivorous Green Alga Reveals Evolutionary Causalities and Consequences of Phago-Mixotrophic Mode of Nutrition.</title>
        <authorList>
            <person name="Burns J.A."/>
            <person name="Paasch A."/>
            <person name="Narechania A."/>
            <person name="Kim E."/>
        </authorList>
    </citation>
    <scope>NUCLEOTIDE SEQUENCE [LARGE SCALE GENOMIC DNA]</scope>
    <source>
        <strain evidence="3 4">PLY_AMNH</strain>
    </source>
</reference>
<dbReference type="SMART" id="SM00246">
    <property type="entry name" value="WH2"/>
    <property type="match status" value="4"/>
</dbReference>
<proteinExistence type="predicted"/>
<feature type="domain" description="WH2" evidence="2">
    <location>
        <begin position="127"/>
        <end position="144"/>
    </location>
</feature>
<dbReference type="AlphaFoldDB" id="A0AAE0EXM2"/>
<dbReference type="Proteomes" id="UP001190700">
    <property type="component" value="Unassembled WGS sequence"/>
</dbReference>
<gene>
    <name evidence="3" type="ORF">CYMTET_46110</name>
</gene>